<evidence type="ECO:0000256" key="1">
    <source>
        <dbReference type="ARBA" id="ARBA00010990"/>
    </source>
</evidence>
<comment type="similarity">
    <text evidence="1">Belongs to the P-Pant transferase superfamily. Gsp/Sfp/HetI/AcpT family.</text>
</comment>
<proteinExistence type="inferred from homology"/>
<dbReference type="EMBL" id="UAQE01000001">
    <property type="protein sequence ID" value="SPT97136.1"/>
    <property type="molecule type" value="Genomic_DNA"/>
</dbReference>
<protein>
    <submittedName>
        <fullName evidence="5">4'-phosphopantetheinyl transferase</fullName>
        <ecNumber evidence="5">2.7.8.-</ecNumber>
    </submittedName>
</protein>
<dbReference type="Pfam" id="PF01648">
    <property type="entry name" value="ACPS"/>
    <property type="match status" value="1"/>
</dbReference>
<feature type="domain" description="4'-phosphopantetheinyl transferase" evidence="3">
    <location>
        <begin position="109"/>
        <end position="158"/>
    </location>
</feature>
<dbReference type="PANTHER" id="PTHR12215">
    <property type="entry name" value="PHOSPHOPANTETHEINE TRANSFERASE"/>
    <property type="match status" value="1"/>
</dbReference>
<dbReference type="RefSeq" id="WP_112116745.1">
    <property type="nucleotide sequence ID" value="NZ_JARMTG010000017.1"/>
</dbReference>
<dbReference type="InterPro" id="IPR050559">
    <property type="entry name" value="P-Pant_transferase_sf"/>
</dbReference>
<dbReference type="InterPro" id="IPR055066">
    <property type="entry name" value="AASDHPPT_N"/>
</dbReference>
<reference evidence="5 6" key="1">
    <citation type="submission" date="2018-06" db="EMBL/GenBank/DDBJ databases">
        <authorList>
            <consortium name="Pathogen Informatics"/>
            <person name="Doyle S."/>
        </authorList>
    </citation>
    <scope>NUCLEOTIDE SEQUENCE [LARGE SCALE GENOMIC DNA]</scope>
    <source>
        <strain evidence="5 6">NCTC7582</strain>
    </source>
</reference>
<feature type="domain" description="4'-phosphopantetheinyl transferase N-terminal" evidence="4">
    <location>
        <begin position="24"/>
        <end position="104"/>
    </location>
</feature>
<evidence type="ECO:0000313" key="5">
    <source>
        <dbReference type="EMBL" id="SPT97136.1"/>
    </source>
</evidence>
<dbReference type="EC" id="2.7.8.-" evidence="5"/>
<dbReference type="GO" id="GO:0008897">
    <property type="term" value="F:holo-[acyl-carrier-protein] synthase activity"/>
    <property type="evidence" value="ECO:0007669"/>
    <property type="project" value="InterPro"/>
</dbReference>
<dbReference type="GO" id="GO:0005829">
    <property type="term" value="C:cytosol"/>
    <property type="evidence" value="ECO:0007669"/>
    <property type="project" value="TreeGrafter"/>
</dbReference>
<dbReference type="Gene3D" id="3.90.470.20">
    <property type="entry name" value="4'-phosphopantetheinyl transferase domain"/>
    <property type="match status" value="2"/>
</dbReference>
<dbReference type="SUPFAM" id="SSF56214">
    <property type="entry name" value="4'-phosphopantetheinyl transferase"/>
    <property type="match status" value="2"/>
</dbReference>
<dbReference type="InterPro" id="IPR037143">
    <property type="entry name" value="4-PPantetheinyl_Trfase_dom_sf"/>
</dbReference>
<evidence type="ECO:0000313" key="6">
    <source>
        <dbReference type="Proteomes" id="UP000251431"/>
    </source>
</evidence>
<dbReference type="GO" id="GO:0000287">
    <property type="term" value="F:magnesium ion binding"/>
    <property type="evidence" value="ECO:0007669"/>
    <property type="project" value="InterPro"/>
</dbReference>
<evidence type="ECO:0000256" key="2">
    <source>
        <dbReference type="ARBA" id="ARBA00022679"/>
    </source>
</evidence>
<evidence type="ECO:0000259" key="3">
    <source>
        <dbReference type="Pfam" id="PF01648"/>
    </source>
</evidence>
<dbReference type="PANTHER" id="PTHR12215:SF10">
    <property type="entry name" value="L-AMINOADIPATE-SEMIALDEHYDE DEHYDROGENASE-PHOSPHOPANTETHEINYL TRANSFERASE"/>
    <property type="match status" value="1"/>
</dbReference>
<dbReference type="AlphaFoldDB" id="A0A2X0XGW2"/>
<accession>A0A2X0XGW2</accession>
<dbReference type="InterPro" id="IPR008278">
    <property type="entry name" value="4-PPantetheinyl_Trfase_dom"/>
</dbReference>
<evidence type="ECO:0000259" key="4">
    <source>
        <dbReference type="Pfam" id="PF22624"/>
    </source>
</evidence>
<keyword evidence="2 5" id="KW-0808">Transferase</keyword>
<sequence length="218" mass="25336">MIKQTIQLFALPLGVQLAPPERDAFLKVLPFEVQRKVQQYKRWQDQQRALLGSTLIRWALLPYIDDVLLHLAHNEFGRPYIAGHPHWQGDFNLSHSGDWIVLAVTTIGRVGIDVEEIKPVSEDMMIYALSETERQLVSHQPLHVFYEFWTLKEALFKTGLLPILSPYLLDTTNIKKTRKDLFTQLLYLDQQHPVSVCWNNENSKLITTILNKEQLLQP</sequence>
<dbReference type="Pfam" id="PF22624">
    <property type="entry name" value="AASDHPPT_N"/>
    <property type="match status" value="1"/>
</dbReference>
<gene>
    <name evidence="5" type="primary">sfp_2</name>
    <name evidence="5" type="ORF">NCTC7582_00923</name>
</gene>
<dbReference type="GO" id="GO:0019878">
    <property type="term" value="P:lysine biosynthetic process via aminoadipic acid"/>
    <property type="evidence" value="ECO:0007669"/>
    <property type="project" value="TreeGrafter"/>
</dbReference>
<dbReference type="Proteomes" id="UP000251431">
    <property type="component" value="Unassembled WGS sequence"/>
</dbReference>
<name>A0A2X0XGW2_9BACI</name>
<organism evidence="5 6">
    <name type="scientific">Lysinibacillus capsici</name>
    <dbReference type="NCBI Taxonomy" id="2115968"/>
    <lineage>
        <taxon>Bacteria</taxon>
        <taxon>Bacillati</taxon>
        <taxon>Bacillota</taxon>
        <taxon>Bacilli</taxon>
        <taxon>Bacillales</taxon>
        <taxon>Bacillaceae</taxon>
        <taxon>Lysinibacillus</taxon>
    </lineage>
</organism>